<reference evidence="2" key="1">
    <citation type="journal article" date="2021" name="Front. Plant Sci.">
        <title>Chromosome-Scale Genome Assembly for Chinese Sour Jujube and Insights Into Its Genome Evolution and Domestication Signature.</title>
        <authorList>
            <person name="Shen L.-Y."/>
            <person name="Luo H."/>
            <person name="Wang X.-L."/>
            <person name="Wang X.-M."/>
            <person name="Qiu X.-J."/>
            <person name="Liu H."/>
            <person name="Zhou S.-S."/>
            <person name="Jia K.-H."/>
            <person name="Nie S."/>
            <person name="Bao Y.-T."/>
            <person name="Zhang R.-G."/>
            <person name="Yun Q.-Z."/>
            <person name="Chai Y.-H."/>
            <person name="Lu J.-Y."/>
            <person name="Li Y."/>
            <person name="Zhao S.-W."/>
            <person name="Mao J.-F."/>
            <person name="Jia S.-G."/>
            <person name="Mao Y.-M."/>
        </authorList>
    </citation>
    <scope>NUCLEOTIDE SEQUENCE</scope>
    <source>
        <strain evidence="2">AT0</strain>
        <tissue evidence="2">Leaf</tissue>
    </source>
</reference>
<proteinExistence type="predicted"/>
<feature type="region of interest" description="Disordered" evidence="1">
    <location>
        <begin position="1"/>
        <end position="29"/>
    </location>
</feature>
<evidence type="ECO:0000313" key="3">
    <source>
        <dbReference type="Proteomes" id="UP000813462"/>
    </source>
</evidence>
<dbReference type="AlphaFoldDB" id="A0A978UVS5"/>
<comment type="caution">
    <text evidence="2">The sequence shown here is derived from an EMBL/GenBank/DDBJ whole genome shotgun (WGS) entry which is preliminary data.</text>
</comment>
<protein>
    <submittedName>
        <fullName evidence="2">Uncharacterized protein</fullName>
    </submittedName>
</protein>
<evidence type="ECO:0000313" key="2">
    <source>
        <dbReference type="EMBL" id="KAH7518975.1"/>
    </source>
</evidence>
<gene>
    <name evidence="2" type="ORF">FEM48_Zijuj09G0228600</name>
</gene>
<sequence length="162" mass="18380">MLEDIIAQTQSREKEKEKERVSDLQPTTYQRDTRQKQFLVLEDGSKDKPLDEMHSALELCPDFNALKQTTISTGEGKLNDLYADILHQARISNFDTQTLGPLPAMDIKAITTNWSLLSSPIFMLLAPRLQHSTHPQFPRRLALGGDDNGAAAVMNSSWWLWQ</sequence>
<organism evidence="2 3">
    <name type="scientific">Ziziphus jujuba var. spinosa</name>
    <dbReference type="NCBI Taxonomy" id="714518"/>
    <lineage>
        <taxon>Eukaryota</taxon>
        <taxon>Viridiplantae</taxon>
        <taxon>Streptophyta</taxon>
        <taxon>Embryophyta</taxon>
        <taxon>Tracheophyta</taxon>
        <taxon>Spermatophyta</taxon>
        <taxon>Magnoliopsida</taxon>
        <taxon>eudicotyledons</taxon>
        <taxon>Gunneridae</taxon>
        <taxon>Pentapetalae</taxon>
        <taxon>rosids</taxon>
        <taxon>fabids</taxon>
        <taxon>Rosales</taxon>
        <taxon>Rhamnaceae</taxon>
        <taxon>Paliureae</taxon>
        <taxon>Ziziphus</taxon>
    </lineage>
</organism>
<name>A0A978UVS5_ZIZJJ</name>
<accession>A0A978UVS5</accession>
<evidence type="ECO:0000256" key="1">
    <source>
        <dbReference type="SAM" id="MobiDB-lite"/>
    </source>
</evidence>
<dbReference type="Proteomes" id="UP000813462">
    <property type="component" value="Unassembled WGS sequence"/>
</dbReference>
<feature type="compositionally biased region" description="Basic and acidic residues" evidence="1">
    <location>
        <begin position="11"/>
        <end position="22"/>
    </location>
</feature>
<dbReference type="EMBL" id="JAEACU010000009">
    <property type="protein sequence ID" value="KAH7518975.1"/>
    <property type="molecule type" value="Genomic_DNA"/>
</dbReference>